<dbReference type="InterPro" id="IPR005148">
    <property type="entry name" value="Arg-tRNA-synth_N"/>
</dbReference>
<evidence type="ECO:0000256" key="9">
    <source>
        <dbReference type="ARBA" id="ARBA00049339"/>
    </source>
</evidence>
<evidence type="ECO:0000256" key="5">
    <source>
        <dbReference type="ARBA" id="ARBA00022741"/>
    </source>
</evidence>
<dbReference type="GO" id="GO:0006420">
    <property type="term" value="P:arginyl-tRNA aminoacylation"/>
    <property type="evidence" value="ECO:0007669"/>
    <property type="project" value="UniProtKB-UniRule"/>
</dbReference>
<evidence type="ECO:0000256" key="10">
    <source>
        <dbReference type="HAMAP-Rule" id="MF_00123"/>
    </source>
</evidence>
<proteinExistence type="inferred from homology"/>
<dbReference type="InterPro" id="IPR014729">
    <property type="entry name" value="Rossmann-like_a/b/a_fold"/>
</dbReference>
<dbReference type="CDD" id="cd07956">
    <property type="entry name" value="Anticodon_Ia_Arg"/>
    <property type="match status" value="1"/>
</dbReference>
<keyword evidence="7 10" id="KW-0648">Protein biosynthesis</keyword>
<keyword evidence="3 10" id="KW-0963">Cytoplasm</keyword>
<comment type="subunit">
    <text evidence="10">Monomer.</text>
</comment>
<dbReference type="Gene3D" id="3.30.1360.70">
    <property type="entry name" value="Arginyl tRNA synthetase N-terminal domain"/>
    <property type="match status" value="1"/>
</dbReference>
<dbReference type="SUPFAM" id="SSF47323">
    <property type="entry name" value="Anticodon-binding domain of a subclass of class I aminoacyl-tRNA synthetases"/>
    <property type="match status" value="1"/>
</dbReference>
<keyword evidence="5 10" id="KW-0547">Nucleotide-binding</keyword>
<dbReference type="KEGG" id="svp:Pan189_13850"/>
<reference evidence="14 15" key="1">
    <citation type="submission" date="2019-02" db="EMBL/GenBank/DDBJ databases">
        <title>Deep-cultivation of Planctomycetes and their phenomic and genomic characterization uncovers novel biology.</title>
        <authorList>
            <person name="Wiegand S."/>
            <person name="Jogler M."/>
            <person name="Boedeker C."/>
            <person name="Pinto D."/>
            <person name="Vollmers J."/>
            <person name="Rivas-Marin E."/>
            <person name="Kohn T."/>
            <person name="Peeters S.H."/>
            <person name="Heuer A."/>
            <person name="Rast P."/>
            <person name="Oberbeckmann S."/>
            <person name="Bunk B."/>
            <person name="Jeske O."/>
            <person name="Meyerdierks A."/>
            <person name="Storesund J.E."/>
            <person name="Kallscheuer N."/>
            <person name="Luecker S."/>
            <person name="Lage O.M."/>
            <person name="Pohl T."/>
            <person name="Merkel B.J."/>
            <person name="Hornburger P."/>
            <person name="Mueller R.-W."/>
            <person name="Bruemmer F."/>
            <person name="Labrenz M."/>
            <person name="Spormann A.M."/>
            <person name="Op den Camp H."/>
            <person name="Overmann J."/>
            <person name="Amann R."/>
            <person name="Jetten M.S.M."/>
            <person name="Mascher T."/>
            <person name="Medema M.H."/>
            <person name="Devos D.P."/>
            <person name="Kaster A.-K."/>
            <person name="Ovreas L."/>
            <person name="Rohde M."/>
            <person name="Galperin M.Y."/>
            <person name="Jogler C."/>
        </authorList>
    </citation>
    <scope>NUCLEOTIDE SEQUENCE [LARGE SCALE GENOMIC DNA]</scope>
    <source>
        <strain evidence="14 15">Pan189</strain>
    </source>
</reference>
<evidence type="ECO:0000256" key="2">
    <source>
        <dbReference type="ARBA" id="ARBA00005594"/>
    </source>
</evidence>
<dbReference type="Pfam" id="PF05746">
    <property type="entry name" value="DALR_1"/>
    <property type="match status" value="1"/>
</dbReference>
<dbReference type="PANTHER" id="PTHR11956">
    <property type="entry name" value="ARGINYL-TRNA SYNTHETASE"/>
    <property type="match status" value="1"/>
</dbReference>
<evidence type="ECO:0000313" key="15">
    <source>
        <dbReference type="Proteomes" id="UP000317318"/>
    </source>
</evidence>
<feature type="short sequence motif" description="'HIGH' region" evidence="10">
    <location>
        <begin position="124"/>
        <end position="134"/>
    </location>
</feature>
<keyword evidence="15" id="KW-1185">Reference proteome</keyword>
<evidence type="ECO:0000256" key="6">
    <source>
        <dbReference type="ARBA" id="ARBA00022840"/>
    </source>
</evidence>
<dbReference type="InterPro" id="IPR001278">
    <property type="entry name" value="Arg-tRNA-ligase"/>
</dbReference>
<evidence type="ECO:0000259" key="13">
    <source>
        <dbReference type="SMART" id="SM01016"/>
    </source>
</evidence>
<dbReference type="InterPro" id="IPR009080">
    <property type="entry name" value="tRNAsynth_Ia_anticodon-bd"/>
</dbReference>
<dbReference type="Pfam" id="PF00750">
    <property type="entry name" value="tRNA-synt_1d"/>
    <property type="match status" value="2"/>
</dbReference>
<dbReference type="InterPro" id="IPR035684">
    <property type="entry name" value="ArgRS_core"/>
</dbReference>
<dbReference type="NCBIfam" id="TIGR00456">
    <property type="entry name" value="argS"/>
    <property type="match status" value="1"/>
</dbReference>
<dbReference type="CDD" id="cd00671">
    <property type="entry name" value="ArgRS_core"/>
    <property type="match status" value="1"/>
</dbReference>
<dbReference type="PROSITE" id="PS00178">
    <property type="entry name" value="AA_TRNA_LIGASE_I"/>
    <property type="match status" value="1"/>
</dbReference>
<dbReference type="FunFam" id="1.10.730.10:FF:000008">
    <property type="entry name" value="Arginine--tRNA ligase"/>
    <property type="match status" value="1"/>
</dbReference>
<evidence type="ECO:0000256" key="7">
    <source>
        <dbReference type="ARBA" id="ARBA00022917"/>
    </source>
</evidence>
<evidence type="ECO:0000256" key="4">
    <source>
        <dbReference type="ARBA" id="ARBA00022598"/>
    </source>
</evidence>
<dbReference type="InterPro" id="IPR001412">
    <property type="entry name" value="aa-tRNA-synth_I_CS"/>
</dbReference>
<evidence type="ECO:0000256" key="8">
    <source>
        <dbReference type="ARBA" id="ARBA00023146"/>
    </source>
</evidence>
<comment type="catalytic activity">
    <reaction evidence="9 10">
        <text>tRNA(Arg) + L-arginine + ATP = L-arginyl-tRNA(Arg) + AMP + diphosphate</text>
        <dbReference type="Rhea" id="RHEA:20301"/>
        <dbReference type="Rhea" id="RHEA-COMP:9658"/>
        <dbReference type="Rhea" id="RHEA-COMP:9673"/>
        <dbReference type="ChEBI" id="CHEBI:30616"/>
        <dbReference type="ChEBI" id="CHEBI:32682"/>
        <dbReference type="ChEBI" id="CHEBI:33019"/>
        <dbReference type="ChEBI" id="CHEBI:78442"/>
        <dbReference type="ChEBI" id="CHEBI:78513"/>
        <dbReference type="ChEBI" id="CHEBI:456215"/>
        <dbReference type="EC" id="6.1.1.19"/>
    </reaction>
</comment>
<dbReference type="GO" id="GO:0005737">
    <property type="term" value="C:cytoplasm"/>
    <property type="evidence" value="ECO:0007669"/>
    <property type="project" value="UniProtKB-SubCell"/>
</dbReference>
<dbReference type="InterPro" id="IPR036695">
    <property type="entry name" value="Arg-tRNA-synth_N_sf"/>
</dbReference>
<organism evidence="14 15">
    <name type="scientific">Stratiformator vulcanicus</name>
    <dbReference type="NCBI Taxonomy" id="2527980"/>
    <lineage>
        <taxon>Bacteria</taxon>
        <taxon>Pseudomonadati</taxon>
        <taxon>Planctomycetota</taxon>
        <taxon>Planctomycetia</taxon>
        <taxon>Planctomycetales</taxon>
        <taxon>Planctomycetaceae</taxon>
        <taxon>Stratiformator</taxon>
    </lineage>
</organism>
<dbReference type="Gene3D" id="3.40.50.620">
    <property type="entry name" value="HUPs"/>
    <property type="match status" value="1"/>
</dbReference>
<dbReference type="EC" id="6.1.1.19" evidence="10"/>
<dbReference type="SUPFAM" id="SSF52374">
    <property type="entry name" value="Nucleotidylyl transferase"/>
    <property type="match status" value="1"/>
</dbReference>
<name>A0A517QZF0_9PLAN</name>
<feature type="domain" description="Arginyl tRNA synthetase N-terminal" evidence="13">
    <location>
        <begin position="5"/>
        <end position="88"/>
    </location>
</feature>
<keyword evidence="6 10" id="KW-0067">ATP-binding</keyword>
<evidence type="ECO:0000256" key="3">
    <source>
        <dbReference type="ARBA" id="ARBA00022490"/>
    </source>
</evidence>
<dbReference type="Proteomes" id="UP000317318">
    <property type="component" value="Chromosome"/>
</dbReference>
<keyword evidence="8 10" id="KW-0030">Aminoacyl-tRNA synthetase</keyword>
<protein>
    <recommendedName>
        <fullName evidence="10">Arginine--tRNA ligase</fullName>
        <ecNumber evidence="10">6.1.1.19</ecNumber>
    </recommendedName>
    <alternativeName>
        <fullName evidence="10">Arginyl-tRNA synthetase</fullName>
        <shortName evidence="10">ArgRS</shortName>
    </alternativeName>
</protein>
<dbReference type="EMBL" id="CP036268">
    <property type="protein sequence ID" value="QDT37019.1"/>
    <property type="molecule type" value="Genomic_DNA"/>
</dbReference>
<dbReference type="OrthoDB" id="9805987at2"/>
<dbReference type="SUPFAM" id="SSF55190">
    <property type="entry name" value="Arginyl-tRNA synthetase (ArgRS), N-terminal 'additional' domain"/>
    <property type="match status" value="1"/>
</dbReference>
<evidence type="ECO:0000256" key="1">
    <source>
        <dbReference type="ARBA" id="ARBA00004496"/>
    </source>
</evidence>
<evidence type="ECO:0000256" key="11">
    <source>
        <dbReference type="RuleBase" id="RU363038"/>
    </source>
</evidence>
<dbReference type="PANTHER" id="PTHR11956:SF5">
    <property type="entry name" value="ARGININE--TRNA LIGASE, CYTOPLASMIC"/>
    <property type="match status" value="1"/>
</dbReference>
<evidence type="ECO:0000313" key="14">
    <source>
        <dbReference type="EMBL" id="QDT37019.1"/>
    </source>
</evidence>
<dbReference type="HAMAP" id="MF_00123">
    <property type="entry name" value="Arg_tRNA_synth"/>
    <property type="match status" value="1"/>
</dbReference>
<comment type="subcellular location">
    <subcellularLocation>
        <location evidence="1 10">Cytoplasm</location>
    </subcellularLocation>
</comment>
<dbReference type="GO" id="GO:0004814">
    <property type="term" value="F:arginine-tRNA ligase activity"/>
    <property type="evidence" value="ECO:0007669"/>
    <property type="project" value="UniProtKB-UniRule"/>
</dbReference>
<accession>A0A517QZF0</accession>
<dbReference type="Gene3D" id="1.10.730.10">
    <property type="entry name" value="Isoleucyl-tRNA Synthetase, Domain 1"/>
    <property type="match status" value="1"/>
</dbReference>
<dbReference type="GO" id="GO:0005524">
    <property type="term" value="F:ATP binding"/>
    <property type="evidence" value="ECO:0007669"/>
    <property type="project" value="UniProtKB-UniRule"/>
</dbReference>
<sequence length="655" mass="72820">MDFLAALKPRFEAALAPLVDDPTAYLEMIRTSQDPKFGDFQANMAMPLKGKLGKKPREIAADIVANLDVSDLCEPPEIAGPGFINLKITPGRLRDETMTLVSDERLGVAKATSPRKVVVDFSAPNVAKPMHVGHLRSSVIGDAIRRTLLFLGHDVTGDNHIGDWGTQFGMIIYGYKNFLDQSAFEADPVAELARLYRLVNRLSDYHATKASLAALAEKVEVAKTQLSAAEAEAEADPTNKKSKKQLAKLKGVASDASDILQMTEASVADLESDPALLALANEHPDIARNARDETVKLHAGDAENAELWQRFLPACLEAIDRVYQRLGVKFDETLGESFYQPMLSEVVSDLEAKGLASESDGATVVFTEGHKAPFIIRKRDGAFLYATTDLATIKYRVDQWHADSILYVVDKRQSQHFEQLFDTARRWGYDGVEYRHVSFGTVLGDDKKPFKTRSGDTVGLESLLDEAVTRARAIINENDNAKPDGAELNEEQRDHIAEIVGIGGIKYADLKHNRESDYVFSWDKMLATNGDTATYMQYAYARVCGILRRGGVDREQLRTESSSLDLKEPAERTLALQLNRFAEAVAAVERDYRPNILTDYLFETASRFSSFYDQCPVLKAETEEQRRSRLLLCDLTARVIKQGLDLLGIETSERM</sequence>
<gene>
    <name evidence="10 14" type="primary">argS</name>
    <name evidence="14" type="ORF">Pan189_13850</name>
</gene>
<dbReference type="RefSeq" id="WP_145363170.1">
    <property type="nucleotide sequence ID" value="NZ_CP036268.1"/>
</dbReference>
<dbReference type="SMART" id="SM00836">
    <property type="entry name" value="DALR_1"/>
    <property type="match status" value="1"/>
</dbReference>
<evidence type="ECO:0000259" key="12">
    <source>
        <dbReference type="SMART" id="SM00836"/>
    </source>
</evidence>
<dbReference type="Pfam" id="PF03485">
    <property type="entry name" value="Arg_tRNA_synt_N"/>
    <property type="match status" value="1"/>
</dbReference>
<dbReference type="PRINTS" id="PR01038">
    <property type="entry name" value="TRNASYNTHARG"/>
</dbReference>
<feature type="domain" description="DALR anticodon binding" evidence="12">
    <location>
        <begin position="536"/>
        <end position="655"/>
    </location>
</feature>
<keyword evidence="4 10" id="KW-0436">Ligase</keyword>
<dbReference type="InterPro" id="IPR008909">
    <property type="entry name" value="DALR_anticod-bd"/>
</dbReference>
<dbReference type="AlphaFoldDB" id="A0A517QZF0"/>
<dbReference type="SMART" id="SM01016">
    <property type="entry name" value="Arg_tRNA_synt_N"/>
    <property type="match status" value="1"/>
</dbReference>
<comment type="similarity">
    <text evidence="2 10 11">Belongs to the class-I aminoacyl-tRNA synthetase family.</text>
</comment>